<evidence type="ECO:0000256" key="1">
    <source>
        <dbReference type="PROSITE-ProRule" id="PRU01076"/>
    </source>
</evidence>
<reference evidence="4" key="1">
    <citation type="submission" date="2023-03" db="EMBL/GenBank/DDBJ databases">
        <title>Lomoglobus Profundus gen. nov., sp. nov., a novel member of the phylum Verrucomicrobia, isolated from deep-marine sediment of South China Sea.</title>
        <authorList>
            <person name="Ahmad T."/>
            <person name="Ishaq S.E."/>
            <person name="Wang F."/>
        </authorList>
    </citation>
    <scope>NUCLEOTIDE SEQUENCE</scope>
    <source>
        <strain evidence="4">LMO-M01</strain>
    </source>
</reference>
<keyword evidence="1 4" id="KW-0238">DNA-binding</keyword>
<dbReference type="SMART" id="SM00966">
    <property type="entry name" value="SpoVT_AbrB"/>
    <property type="match status" value="1"/>
</dbReference>
<dbReference type="PROSITE" id="PS51740">
    <property type="entry name" value="SPOVT_ABRB"/>
    <property type="match status" value="1"/>
</dbReference>
<dbReference type="InterPro" id="IPR037914">
    <property type="entry name" value="SpoVT-AbrB_sf"/>
</dbReference>
<sequence length="100" mass="11079">MPGKRAKQTVCFTTKGQIVIPAALRKYFQIENGSEAIVEETADGILLRPVTAWSIKRARGVAKKATATGSDFATEWAKQKAEERDLEDAKNARLSSRRSR</sequence>
<gene>
    <name evidence="4" type="ORF">PXH66_13355</name>
</gene>
<dbReference type="EMBL" id="CP119075">
    <property type="protein sequence ID" value="WED63319.1"/>
    <property type="molecule type" value="Genomic_DNA"/>
</dbReference>
<dbReference type="Pfam" id="PF04014">
    <property type="entry name" value="MazE_antitoxin"/>
    <property type="match status" value="1"/>
</dbReference>
<protein>
    <submittedName>
        <fullName evidence="4">AbrB/MazE/SpoVT family DNA-binding domain-containing protein</fullName>
    </submittedName>
</protein>
<organism evidence="4 5">
    <name type="scientific">Synoicihabitans lomoniglobus</name>
    <dbReference type="NCBI Taxonomy" id="2909285"/>
    <lineage>
        <taxon>Bacteria</taxon>
        <taxon>Pseudomonadati</taxon>
        <taxon>Verrucomicrobiota</taxon>
        <taxon>Opitutia</taxon>
        <taxon>Opitutales</taxon>
        <taxon>Opitutaceae</taxon>
        <taxon>Synoicihabitans</taxon>
    </lineage>
</organism>
<feature type="compositionally biased region" description="Basic and acidic residues" evidence="2">
    <location>
        <begin position="77"/>
        <end position="91"/>
    </location>
</feature>
<dbReference type="SUPFAM" id="SSF89447">
    <property type="entry name" value="AbrB/MazE/MraZ-like"/>
    <property type="match status" value="1"/>
</dbReference>
<feature type="region of interest" description="Disordered" evidence="2">
    <location>
        <begin position="72"/>
        <end position="100"/>
    </location>
</feature>
<dbReference type="GO" id="GO:0003677">
    <property type="term" value="F:DNA binding"/>
    <property type="evidence" value="ECO:0007669"/>
    <property type="project" value="UniProtKB-UniRule"/>
</dbReference>
<proteinExistence type="predicted"/>
<keyword evidence="5" id="KW-1185">Reference proteome</keyword>
<dbReference type="NCBIfam" id="TIGR01439">
    <property type="entry name" value="lp_hng_hel_AbrB"/>
    <property type="match status" value="1"/>
</dbReference>
<name>A0AAF0CP38_9BACT</name>
<dbReference type="AlphaFoldDB" id="A0AAF0CP38"/>
<evidence type="ECO:0000313" key="5">
    <source>
        <dbReference type="Proteomes" id="UP001218638"/>
    </source>
</evidence>
<dbReference type="KEGG" id="slom:PXH66_13355"/>
<evidence type="ECO:0000256" key="2">
    <source>
        <dbReference type="SAM" id="MobiDB-lite"/>
    </source>
</evidence>
<evidence type="ECO:0000313" key="4">
    <source>
        <dbReference type="EMBL" id="WED63319.1"/>
    </source>
</evidence>
<dbReference type="Gene3D" id="2.10.260.10">
    <property type="match status" value="1"/>
</dbReference>
<dbReference type="InterPro" id="IPR007159">
    <property type="entry name" value="SpoVT-AbrB_dom"/>
</dbReference>
<dbReference type="RefSeq" id="WP_330928671.1">
    <property type="nucleotide sequence ID" value="NZ_CP119075.1"/>
</dbReference>
<feature type="domain" description="SpoVT-AbrB" evidence="3">
    <location>
        <begin position="7"/>
        <end position="52"/>
    </location>
</feature>
<dbReference type="Proteomes" id="UP001218638">
    <property type="component" value="Chromosome"/>
</dbReference>
<accession>A0AAF0CP38</accession>
<evidence type="ECO:0000259" key="3">
    <source>
        <dbReference type="PROSITE" id="PS51740"/>
    </source>
</evidence>